<feature type="compositionally biased region" description="Low complexity" evidence="1">
    <location>
        <begin position="104"/>
        <end position="119"/>
    </location>
</feature>
<dbReference type="SUPFAM" id="SSF57625">
    <property type="entry name" value="Invertebrate chitin-binding proteins"/>
    <property type="match status" value="1"/>
</dbReference>
<organism evidence="3">
    <name type="scientific">Ixodes ricinus</name>
    <name type="common">Common tick</name>
    <name type="synonym">Acarus ricinus</name>
    <dbReference type="NCBI Taxonomy" id="34613"/>
    <lineage>
        <taxon>Eukaryota</taxon>
        <taxon>Metazoa</taxon>
        <taxon>Ecdysozoa</taxon>
        <taxon>Arthropoda</taxon>
        <taxon>Chelicerata</taxon>
        <taxon>Arachnida</taxon>
        <taxon>Acari</taxon>
        <taxon>Parasitiformes</taxon>
        <taxon>Ixodida</taxon>
        <taxon>Ixodoidea</taxon>
        <taxon>Ixodidae</taxon>
        <taxon>Ixodinae</taxon>
        <taxon>Ixodes</taxon>
    </lineage>
</organism>
<feature type="compositionally biased region" description="Basic residues" evidence="1">
    <location>
        <begin position="299"/>
        <end position="309"/>
    </location>
</feature>
<dbReference type="PROSITE" id="PS50940">
    <property type="entry name" value="CHIT_BIND_II"/>
    <property type="match status" value="1"/>
</dbReference>
<sequence>DRRQAPGQAPRARPGFRLVRARLRSSTTSTTAAPDDYYYYEVPEDSQTAPPPPPSRFRGRVVARTRGRPPQKGPGANPIPPPPSYEEELAHYGYNFGPPKQGNRPPTSTTTTTTTTAAPTDPPRTLSPNYKQRADGRIIDFLADPNFPRELKGSDLTDYPFYENLPEDIDFDCGKWHDGFYASIKHKCQLFHYCFGTLRYDFLCPNYTLYDQTTFTCRFINTVECEKSEKHYDRNEALYKETTTVPPSTKAPPPPPPPRKKPPKKKIVTTTPASEEYDEYEYEDETTTTSTTTTTTTVKPKRRRLRPRLRIPGSRGPQQSSGEGTK</sequence>
<dbReference type="PANTHER" id="PTHR22933">
    <property type="entry name" value="FI18007P1-RELATED"/>
    <property type="match status" value="1"/>
</dbReference>
<feature type="non-terminal residue" evidence="3">
    <location>
        <position position="1"/>
    </location>
</feature>
<feature type="compositionally biased region" description="Polar residues" evidence="1">
    <location>
        <begin position="316"/>
        <end position="326"/>
    </location>
</feature>
<feature type="compositionally biased region" description="Low complexity" evidence="1">
    <location>
        <begin position="1"/>
        <end position="15"/>
    </location>
</feature>
<feature type="compositionally biased region" description="Low complexity" evidence="1">
    <location>
        <begin position="24"/>
        <end position="40"/>
    </location>
</feature>
<feature type="domain" description="Chitin-binding type-2" evidence="2">
    <location>
        <begin position="170"/>
        <end position="227"/>
    </location>
</feature>
<dbReference type="GO" id="GO:0008061">
    <property type="term" value="F:chitin binding"/>
    <property type="evidence" value="ECO:0007669"/>
    <property type="project" value="InterPro"/>
</dbReference>
<feature type="region of interest" description="Disordered" evidence="1">
    <location>
        <begin position="239"/>
        <end position="326"/>
    </location>
</feature>
<dbReference type="InterPro" id="IPR002557">
    <property type="entry name" value="Chitin-bd_dom"/>
</dbReference>
<dbReference type="InterPro" id="IPR052976">
    <property type="entry name" value="Scoloptoxin-like"/>
</dbReference>
<dbReference type="EMBL" id="GEGO01007386">
    <property type="protein sequence ID" value="JAR88018.1"/>
    <property type="molecule type" value="Transcribed_RNA"/>
</dbReference>
<feature type="compositionally biased region" description="Basic residues" evidence="1">
    <location>
        <begin position="258"/>
        <end position="267"/>
    </location>
</feature>
<dbReference type="SMART" id="SM00494">
    <property type="entry name" value="ChtBD2"/>
    <property type="match status" value="1"/>
</dbReference>
<dbReference type="Pfam" id="PF01607">
    <property type="entry name" value="CBM_14"/>
    <property type="match status" value="1"/>
</dbReference>
<dbReference type="GO" id="GO:0005576">
    <property type="term" value="C:extracellular region"/>
    <property type="evidence" value="ECO:0007669"/>
    <property type="project" value="InterPro"/>
</dbReference>
<dbReference type="AlphaFoldDB" id="A0A147BB77"/>
<feature type="compositionally biased region" description="Low complexity" evidence="1">
    <location>
        <begin position="287"/>
        <end position="297"/>
    </location>
</feature>
<proteinExistence type="predicted"/>
<evidence type="ECO:0000313" key="3">
    <source>
        <dbReference type="EMBL" id="JAR88018.1"/>
    </source>
</evidence>
<feature type="compositionally biased region" description="Acidic residues" evidence="1">
    <location>
        <begin position="275"/>
        <end position="286"/>
    </location>
</feature>
<feature type="compositionally biased region" description="Basic residues" evidence="1">
    <location>
        <begin position="57"/>
        <end position="69"/>
    </location>
</feature>
<dbReference type="InterPro" id="IPR036508">
    <property type="entry name" value="Chitin-bd_dom_sf"/>
</dbReference>
<dbReference type="Gene3D" id="2.170.140.10">
    <property type="entry name" value="Chitin binding domain"/>
    <property type="match status" value="1"/>
</dbReference>
<accession>A0A147BB77</accession>
<name>A0A147BB77_IXORI</name>
<reference evidence="3" key="1">
    <citation type="journal article" date="2018" name="PLoS Negl. Trop. Dis.">
        <title>Sialome diversity of ticks revealed by RNAseq of single tick salivary glands.</title>
        <authorList>
            <person name="Perner J."/>
            <person name="Kropackova S."/>
            <person name="Kopacek P."/>
            <person name="Ribeiro J.M."/>
        </authorList>
    </citation>
    <scope>NUCLEOTIDE SEQUENCE</scope>
    <source>
        <strain evidence="3">Siblings of single egg batch collected in Ceske Budejovice</strain>
        <tissue evidence="3">Salivary glands</tissue>
    </source>
</reference>
<feature type="region of interest" description="Disordered" evidence="1">
    <location>
        <begin position="1"/>
        <end position="130"/>
    </location>
</feature>
<protein>
    <submittedName>
        <fullName evidence="3">Putative cuticular protein analogous to peritrophins 1-h</fullName>
    </submittedName>
</protein>
<evidence type="ECO:0000259" key="2">
    <source>
        <dbReference type="PROSITE" id="PS50940"/>
    </source>
</evidence>
<evidence type="ECO:0000256" key="1">
    <source>
        <dbReference type="SAM" id="MobiDB-lite"/>
    </source>
</evidence>
<dbReference type="PANTHER" id="PTHR22933:SF40">
    <property type="entry name" value="CUTICULAR PROTEIN ANALOGOUS TO PERITROPHINS 1-H"/>
    <property type="match status" value="1"/>
</dbReference>